<dbReference type="Proteomes" id="UP000236413">
    <property type="component" value="Unassembled WGS sequence"/>
</dbReference>
<accession>A0A316W9Y5</accession>
<comment type="caution">
    <text evidence="1">The sequence shown here is derived from an EMBL/GenBank/DDBJ whole genome shotgun (WGS) entry which is preliminary data.</text>
</comment>
<reference evidence="1 2" key="1">
    <citation type="submission" date="2018-04" db="EMBL/GenBank/DDBJ databases">
        <title>Chryseobacterium oncorhynchi 701B-08T from rainbow trout, and Chryseobacterium viscerum 687B-08T from diseased fish.</title>
        <authorList>
            <person name="Jeong J.-J."/>
            <person name="Lee Y.J."/>
            <person name="Pathiraja D."/>
            <person name="Park B."/>
            <person name="Choi I.-G."/>
            <person name="Kim K.D."/>
        </authorList>
    </citation>
    <scope>NUCLEOTIDE SEQUENCE [LARGE SCALE GENOMIC DNA]</scope>
    <source>
        <strain evidence="1 2">687B-08</strain>
    </source>
</reference>
<gene>
    <name evidence="1" type="ORF">C1634_024700</name>
</gene>
<proteinExistence type="predicted"/>
<dbReference type="SUPFAM" id="SSF49464">
    <property type="entry name" value="Carboxypeptidase regulatory domain-like"/>
    <property type="match status" value="1"/>
</dbReference>
<organism evidence="1 2">
    <name type="scientific">Chryseobacterium viscerum</name>
    <dbReference type="NCBI Taxonomy" id="1037377"/>
    <lineage>
        <taxon>Bacteria</taxon>
        <taxon>Pseudomonadati</taxon>
        <taxon>Bacteroidota</taxon>
        <taxon>Flavobacteriia</taxon>
        <taxon>Flavobacteriales</taxon>
        <taxon>Weeksellaceae</taxon>
        <taxon>Chryseobacterium group</taxon>
        <taxon>Chryseobacterium</taxon>
    </lineage>
</organism>
<dbReference type="RefSeq" id="WP_103235393.1">
    <property type="nucleotide sequence ID" value="NZ_PPEG02000013.1"/>
</dbReference>
<name>A0A316W9Y5_9FLAO</name>
<evidence type="ECO:0008006" key="3">
    <source>
        <dbReference type="Google" id="ProtNLM"/>
    </source>
</evidence>
<evidence type="ECO:0000313" key="1">
    <source>
        <dbReference type="EMBL" id="PWN58171.1"/>
    </source>
</evidence>
<dbReference type="AlphaFoldDB" id="A0A316W9Y5"/>
<dbReference type="InterPro" id="IPR008969">
    <property type="entry name" value="CarboxyPept-like_regulatory"/>
</dbReference>
<dbReference type="EMBL" id="PPEG02000013">
    <property type="protein sequence ID" value="PWN58171.1"/>
    <property type="molecule type" value="Genomic_DNA"/>
</dbReference>
<protein>
    <recommendedName>
        <fullName evidence="3">Carboxypeptidase regulatory-like domain-containing protein</fullName>
    </recommendedName>
</protein>
<evidence type="ECO:0000313" key="2">
    <source>
        <dbReference type="Proteomes" id="UP000236413"/>
    </source>
</evidence>
<sequence>MKFLLLTIMLFFFSNLFSQQIISGKITNEDDFLLPQVLVINITQNQQVYSNFSGQFSIEGKAGDKIRFVKEKYERLNITVVLDGNINNQHIRMTKIPQAIEEVKIFKLSGDLRKDSKMLTKGDKAKEVRDAVGLPQPVGKLRPKPAEVKQVVIMAVTGTLDIQALYDLISGDARRMKRWYKYDDLQDDILWIRDRVDDQDFIRIGIPKERISEFIEFSFTNNSQVRYFVKQKNLESALARMEESISVFVERLTKEGSSEK</sequence>